<evidence type="ECO:0000313" key="1">
    <source>
        <dbReference type="EMBL" id="GJH20725.1"/>
    </source>
</evidence>
<sequence length="129" mass="14317">MRKPSVPGGNLFPARLATTLASVASLILAASMLATYFLARPIRQFVEELRQRGGDLRAGPVREAGPKELRAAINAFNALQAQRRKFVDDRTLMLAAISHDLANASDQNPPARRVHRRQRRAASPLPRRR</sequence>
<dbReference type="EMBL" id="BPUR01000022">
    <property type="protein sequence ID" value="GJH20725.1"/>
    <property type="molecule type" value="Genomic_DNA"/>
</dbReference>
<proteinExistence type="predicted"/>
<name>A0ACB5R0V0_9BURK</name>
<organism evidence="1 2">
    <name type="scientific">Caballeronia novacaledonica</name>
    <dbReference type="NCBI Taxonomy" id="1544861"/>
    <lineage>
        <taxon>Bacteria</taxon>
        <taxon>Pseudomonadati</taxon>
        <taxon>Pseudomonadota</taxon>
        <taxon>Betaproteobacteria</taxon>
        <taxon>Burkholderiales</taxon>
        <taxon>Burkholderiaceae</taxon>
        <taxon>Caballeronia</taxon>
    </lineage>
</organism>
<keyword evidence="2" id="KW-1185">Reference proteome</keyword>
<dbReference type="Proteomes" id="UP001055013">
    <property type="component" value="Unassembled WGS sequence"/>
</dbReference>
<evidence type="ECO:0000313" key="2">
    <source>
        <dbReference type="Proteomes" id="UP001055013"/>
    </source>
</evidence>
<accession>A0ACB5R0V0</accession>
<protein>
    <submittedName>
        <fullName evidence="1">Uncharacterized protein</fullName>
    </submittedName>
</protein>
<reference evidence="1" key="1">
    <citation type="submission" date="2021-09" db="EMBL/GenBank/DDBJ databases">
        <title>Isolation and characterization of 3-chlorobenzoate degrading bacteria from soils in Shizuoka.</title>
        <authorList>
            <person name="Ifat A."/>
            <person name="Ogawa N."/>
            <person name="Kimbara K."/>
            <person name="Moriuchi R."/>
            <person name="Dohra H."/>
            <person name="Shintani M."/>
        </authorList>
    </citation>
    <scope>NUCLEOTIDE SEQUENCE</scope>
    <source>
        <strain evidence="1">19CS2-2</strain>
    </source>
</reference>
<gene>
    <name evidence="1" type="ORF">CBA19CS22_29305</name>
</gene>
<comment type="caution">
    <text evidence="1">The sequence shown here is derived from an EMBL/GenBank/DDBJ whole genome shotgun (WGS) entry which is preliminary data.</text>
</comment>